<keyword evidence="11" id="KW-0479">Metal-binding</keyword>
<evidence type="ECO:0000256" key="6">
    <source>
        <dbReference type="ARBA" id="ARBA00022741"/>
    </source>
</evidence>
<dbReference type="GO" id="GO:0009073">
    <property type="term" value="P:aromatic amino acid family biosynthetic process"/>
    <property type="evidence" value="ECO:0007669"/>
    <property type="project" value="UniProtKB-KW"/>
</dbReference>
<feature type="binding site" evidence="11">
    <location>
        <position position="118"/>
    </location>
    <ligand>
        <name>ATP</name>
        <dbReference type="ChEBI" id="CHEBI:30616"/>
    </ligand>
</feature>
<dbReference type="RefSeq" id="WP_134440267.1">
    <property type="nucleotide sequence ID" value="NZ_LXQC01000143.1"/>
</dbReference>
<accession>A0A4Y8PB35</accession>
<evidence type="ECO:0000256" key="8">
    <source>
        <dbReference type="ARBA" id="ARBA00022840"/>
    </source>
</evidence>
<dbReference type="OrthoDB" id="9800332at2"/>
<keyword evidence="9 11" id="KW-0057">Aromatic amino acid biosynthesis</keyword>
<dbReference type="InterPro" id="IPR000623">
    <property type="entry name" value="Shikimate_kinase/TSH1"/>
</dbReference>
<evidence type="ECO:0000256" key="11">
    <source>
        <dbReference type="HAMAP-Rule" id="MF_00109"/>
    </source>
</evidence>
<gene>
    <name evidence="11" type="primary">aroK</name>
    <name evidence="12" type="ORF">A7Q10_00775</name>
</gene>
<comment type="subcellular location">
    <subcellularLocation>
        <location evidence="11">Cytoplasm</location>
    </subcellularLocation>
</comment>
<dbReference type="GO" id="GO:0000287">
    <property type="term" value="F:magnesium ion binding"/>
    <property type="evidence" value="ECO:0007669"/>
    <property type="project" value="UniProtKB-UniRule"/>
</dbReference>
<comment type="similarity">
    <text evidence="2 11">Belongs to the shikimate kinase family.</text>
</comment>
<dbReference type="GO" id="GO:0004765">
    <property type="term" value="F:shikimate kinase activity"/>
    <property type="evidence" value="ECO:0007669"/>
    <property type="project" value="UniProtKB-UniRule"/>
</dbReference>
<proteinExistence type="inferred from homology"/>
<dbReference type="GO" id="GO:0005524">
    <property type="term" value="F:ATP binding"/>
    <property type="evidence" value="ECO:0007669"/>
    <property type="project" value="UniProtKB-UniRule"/>
</dbReference>
<comment type="caution">
    <text evidence="11">Lacks conserved residue(s) required for the propagation of feature annotation.</text>
</comment>
<comment type="function">
    <text evidence="11">Catalyzes the specific phosphorylation of the 3-hydroxyl group of shikimic acid using ATP as a cosubstrate.</text>
</comment>
<comment type="subunit">
    <text evidence="11">Monomer.</text>
</comment>
<evidence type="ECO:0000313" key="12">
    <source>
        <dbReference type="EMBL" id="TFE68207.1"/>
    </source>
</evidence>
<feature type="binding site" evidence="11">
    <location>
        <position position="137"/>
    </location>
    <ligand>
        <name>substrate</name>
    </ligand>
</feature>
<feature type="binding site" evidence="11">
    <location>
        <begin position="12"/>
        <end position="17"/>
    </location>
    <ligand>
        <name>ATP</name>
        <dbReference type="ChEBI" id="CHEBI:30616"/>
    </ligand>
</feature>
<dbReference type="Proteomes" id="UP000297713">
    <property type="component" value="Unassembled WGS sequence"/>
</dbReference>
<evidence type="ECO:0000256" key="2">
    <source>
        <dbReference type="ARBA" id="ARBA00006997"/>
    </source>
</evidence>
<name>A0A4Y8PB35_9BACT</name>
<evidence type="ECO:0000256" key="5">
    <source>
        <dbReference type="ARBA" id="ARBA00022679"/>
    </source>
</evidence>
<keyword evidence="6 11" id="KW-0547">Nucleotide-binding</keyword>
<dbReference type="GO" id="GO:0005829">
    <property type="term" value="C:cytosol"/>
    <property type="evidence" value="ECO:0007669"/>
    <property type="project" value="TreeGrafter"/>
</dbReference>
<keyword evidence="4 11" id="KW-0028">Amino-acid biosynthesis</keyword>
<evidence type="ECO:0000256" key="1">
    <source>
        <dbReference type="ARBA" id="ARBA00004842"/>
    </source>
</evidence>
<dbReference type="SUPFAM" id="SSF52540">
    <property type="entry name" value="P-loop containing nucleoside triphosphate hydrolases"/>
    <property type="match status" value="1"/>
</dbReference>
<comment type="cofactor">
    <cofactor evidence="11">
        <name>Mg(2+)</name>
        <dbReference type="ChEBI" id="CHEBI:18420"/>
    </cofactor>
    <text evidence="11">Binds 1 Mg(2+) ion per subunit.</text>
</comment>
<dbReference type="GO" id="GO:0009423">
    <property type="term" value="P:chorismate biosynthetic process"/>
    <property type="evidence" value="ECO:0007669"/>
    <property type="project" value="UniProtKB-UniRule"/>
</dbReference>
<keyword evidence="11" id="KW-0460">Magnesium</keyword>
<evidence type="ECO:0000256" key="9">
    <source>
        <dbReference type="ARBA" id="ARBA00023141"/>
    </source>
</evidence>
<dbReference type="PANTHER" id="PTHR21087:SF16">
    <property type="entry name" value="SHIKIMATE KINASE 1, CHLOROPLASTIC"/>
    <property type="match status" value="1"/>
</dbReference>
<dbReference type="UniPathway" id="UPA00053">
    <property type="reaction ID" value="UER00088"/>
</dbReference>
<comment type="pathway">
    <text evidence="1 11">Metabolic intermediate biosynthesis; chorismate biosynthesis; chorismate from D-erythrose 4-phosphate and phosphoenolpyruvate: step 5/7.</text>
</comment>
<dbReference type="PROSITE" id="PS01128">
    <property type="entry name" value="SHIKIMATE_KINASE"/>
    <property type="match status" value="1"/>
</dbReference>
<dbReference type="Pfam" id="PF01202">
    <property type="entry name" value="SKI"/>
    <property type="match status" value="1"/>
</dbReference>
<dbReference type="PRINTS" id="PR01100">
    <property type="entry name" value="SHIKIMTKNASE"/>
</dbReference>
<dbReference type="EMBL" id="LXQC01000143">
    <property type="protein sequence ID" value="TFE68207.1"/>
    <property type="molecule type" value="Genomic_DNA"/>
</dbReference>
<protein>
    <recommendedName>
        <fullName evidence="3 11">Shikimate kinase</fullName>
        <shortName evidence="11">SK</shortName>
        <ecNumber evidence="3 11">2.7.1.71</ecNumber>
    </recommendedName>
</protein>
<comment type="catalytic activity">
    <reaction evidence="10 11">
        <text>shikimate + ATP = 3-phosphoshikimate + ADP + H(+)</text>
        <dbReference type="Rhea" id="RHEA:13121"/>
        <dbReference type="ChEBI" id="CHEBI:15378"/>
        <dbReference type="ChEBI" id="CHEBI:30616"/>
        <dbReference type="ChEBI" id="CHEBI:36208"/>
        <dbReference type="ChEBI" id="CHEBI:145989"/>
        <dbReference type="ChEBI" id="CHEBI:456216"/>
        <dbReference type="EC" id="2.7.1.71"/>
    </reaction>
</comment>
<feature type="binding site" evidence="11">
    <location>
        <position position="16"/>
    </location>
    <ligand>
        <name>Mg(2+)</name>
        <dbReference type="ChEBI" id="CHEBI:18420"/>
    </ligand>
</feature>
<dbReference type="InterPro" id="IPR023000">
    <property type="entry name" value="Shikimate_kinase_CS"/>
</dbReference>
<keyword evidence="8 11" id="KW-0067">ATP-binding</keyword>
<dbReference type="Gene3D" id="3.40.50.300">
    <property type="entry name" value="P-loop containing nucleotide triphosphate hydrolases"/>
    <property type="match status" value="1"/>
</dbReference>
<feature type="binding site" evidence="11">
    <location>
        <position position="80"/>
    </location>
    <ligand>
        <name>substrate</name>
    </ligand>
</feature>
<evidence type="ECO:0000256" key="3">
    <source>
        <dbReference type="ARBA" id="ARBA00012154"/>
    </source>
</evidence>
<dbReference type="CDD" id="cd00464">
    <property type="entry name" value="SK"/>
    <property type="match status" value="1"/>
</dbReference>
<keyword evidence="7 11" id="KW-0418">Kinase</keyword>
<keyword evidence="13" id="KW-1185">Reference proteome</keyword>
<dbReference type="InterPro" id="IPR031322">
    <property type="entry name" value="Shikimate/glucono_kinase"/>
</dbReference>
<sequence length="175" mass="19940">MPRHIVLVGMMGAGKTSVGLWLAKAKAIPLYDLDQLIEEKEGKTIPQIFATEGVEYFREKEMELVNQIVSYPPGVVATGGGTLINPLNFMLLKRHGRLFYLQASLDLLWVRLKDKTDRPLLLGKEPKITLERLLKERESLYKAADIEIAVEGKTVEQLGELLWNYWEKMEKTNLS</sequence>
<evidence type="ECO:0000256" key="7">
    <source>
        <dbReference type="ARBA" id="ARBA00022777"/>
    </source>
</evidence>
<dbReference type="PANTHER" id="PTHR21087">
    <property type="entry name" value="SHIKIMATE KINASE"/>
    <property type="match status" value="1"/>
</dbReference>
<evidence type="ECO:0000256" key="4">
    <source>
        <dbReference type="ARBA" id="ARBA00022605"/>
    </source>
</evidence>
<dbReference type="GO" id="GO:0008652">
    <property type="term" value="P:amino acid biosynthetic process"/>
    <property type="evidence" value="ECO:0007669"/>
    <property type="project" value="UniProtKB-KW"/>
</dbReference>
<keyword evidence="5 11" id="KW-0808">Transferase</keyword>
<dbReference type="InterPro" id="IPR027417">
    <property type="entry name" value="P-loop_NTPase"/>
</dbReference>
<dbReference type="EC" id="2.7.1.71" evidence="3 11"/>
<organism evidence="12 13">
    <name type="scientific">Methylacidiphilum caldifontis</name>
    <dbReference type="NCBI Taxonomy" id="2795386"/>
    <lineage>
        <taxon>Bacteria</taxon>
        <taxon>Pseudomonadati</taxon>
        <taxon>Verrucomicrobiota</taxon>
        <taxon>Methylacidiphilae</taxon>
        <taxon>Methylacidiphilales</taxon>
        <taxon>Methylacidiphilaceae</taxon>
        <taxon>Methylacidiphilum (ex Ratnadevi et al. 2023)</taxon>
    </lineage>
</organism>
<keyword evidence="11" id="KW-0963">Cytoplasm</keyword>
<reference evidence="12 13" key="1">
    <citation type="submission" date="2016-05" db="EMBL/GenBank/DDBJ databases">
        <title>Diversity and Homogeneity among Thermoacidophilic Verrucomicrobia Methanotrophs Linked with Geographical Origin.</title>
        <authorList>
            <person name="Erikstad H.-A."/>
            <person name="Smestad N.B."/>
            <person name="Ceballos R.M."/>
            <person name="Birkeland N.-K."/>
        </authorList>
    </citation>
    <scope>NUCLEOTIDE SEQUENCE [LARGE SCALE GENOMIC DNA]</scope>
    <source>
        <strain evidence="12 13">Phi</strain>
    </source>
</reference>
<evidence type="ECO:0000256" key="10">
    <source>
        <dbReference type="ARBA" id="ARBA00048567"/>
    </source>
</evidence>
<feature type="binding site" evidence="11">
    <location>
        <position position="34"/>
    </location>
    <ligand>
        <name>substrate</name>
    </ligand>
</feature>
<feature type="binding site" evidence="11">
    <location>
        <position position="58"/>
    </location>
    <ligand>
        <name>substrate</name>
    </ligand>
</feature>
<evidence type="ECO:0000313" key="13">
    <source>
        <dbReference type="Proteomes" id="UP000297713"/>
    </source>
</evidence>
<dbReference type="HAMAP" id="MF_00109">
    <property type="entry name" value="Shikimate_kinase"/>
    <property type="match status" value="1"/>
</dbReference>
<dbReference type="AlphaFoldDB" id="A0A4Y8PB35"/>
<comment type="caution">
    <text evidence="12">The sequence shown here is derived from an EMBL/GenBank/DDBJ whole genome shotgun (WGS) entry which is preliminary data.</text>
</comment>